<feature type="compositionally biased region" description="Basic and acidic residues" evidence="11">
    <location>
        <begin position="214"/>
        <end position="237"/>
    </location>
</feature>
<dbReference type="EMBL" id="JADGJD010000043">
    <property type="protein sequence ID" value="KAJ3056164.1"/>
    <property type="molecule type" value="Genomic_DNA"/>
</dbReference>
<dbReference type="InterPro" id="IPR036910">
    <property type="entry name" value="HMG_box_dom_sf"/>
</dbReference>
<dbReference type="Gene3D" id="2.30.29.150">
    <property type="match status" value="1"/>
</dbReference>
<keyword evidence="2 10" id="KW-0158">Chromosome</keyword>
<dbReference type="CDD" id="cd13231">
    <property type="entry name" value="PH2_SSRP1-like"/>
    <property type="match status" value="1"/>
</dbReference>
<dbReference type="InterPro" id="IPR038167">
    <property type="entry name" value="SSRP1_sf"/>
</dbReference>
<sequence length="767" mass="84982">MMGDARNRDFDNVFLTGKKGIEVSSTIPRGILVVETIPKLLQQGRGRLKLAEAGIGFKNADNGQVLTVPANDIHKVHWLRCARDWRFRIQRRNGEVVKIDGFPKDEHDTLASAVKSLYRLPLEQKEVSLRGWNWGTTDFSGPHMSFMVSNKPAFEIPLTEVANTTQPSKNEVSIELVGPGRAGEGDRRQKADTLTEIRFFVPGMATASQVGENAEGKKQLKDKEDALKTQEGNKEDGEIAVDDEELAVDDEGETISSASILFETIKQKADIDVLHSETIVSFNGLLCITPRGRFEIDFHATFLRLRGKSHDYKILYSSIQTLFLLPKPDELHHMLVIGLDPPVRQGQTRYPFLVFQFSNEDEVETNLNLDDETLTSKYEGKLQKSYDGPMYEVVTDVLKGLSGKKVTESKGTFRSAQAHDGIKCSLKAHEAFVFPLDKSILSIPKPTMHLLHADISAVTFSRVGATAGSNALKTFEIRIEMRNSPDIQFSSIARTEADPLQQYFRSKKIKIQSEMAEEGGPVSYAEGSDGEDDIPDTRGKASMDYEGGGDDSDESEDEDFVAESESDVAEEFNEDYQSESEAGGSDKESGSDADSSVSRKSKGSDDERPKSASKRKSSGGEKSDERPRKRAKKEKKEKDANAPKRFANSFMIFSNEKRAEVKASDPNMDIKDVSRKLGQMWKDMALEDKEKYEKLAQQDRARYDKEMAVYVPSAGGSSKAKASGSSKAKSSPAPAKSAKADKPSSSKKGGDFKSEEFINDSDEEMDD</sequence>
<evidence type="ECO:0000313" key="13">
    <source>
        <dbReference type="EMBL" id="KAJ3056164.1"/>
    </source>
</evidence>
<evidence type="ECO:0000259" key="12">
    <source>
        <dbReference type="PROSITE" id="PS50118"/>
    </source>
</evidence>
<keyword evidence="8 9" id="KW-0539">Nucleus</keyword>
<evidence type="ECO:0000256" key="5">
    <source>
        <dbReference type="ARBA" id="ARBA00023015"/>
    </source>
</evidence>
<dbReference type="PANTHER" id="PTHR45849:SF1">
    <property type="entry name" value="FACT COMPLEX SUBUNIT SSRP1"/>
    <property type="match status" value="1"/>
</dbReference>
<comment type="similarity">
    <text evidence="1 10">Belongs to the SSRP1 family.</text>
</comment>
<dbReference type="Gene3D" id="2.30.29.30">
    <property type="entry name" value="Pleckstrin-homology domain (PH domain)/Phosphotyrosine-binding domain (PTB)"/>
    <property type="match status" value="2"/>
</dbReference>
<dbReference type="InterPro" id="IPR048993">
    <property type="entry name" value="SSRP1-like_PH1"/>
</dbReference>
<feature type="region of interest" description="Disordered" evidence="11">
    <location>
        <begin position="208"/>
        <end position="237"/>
    </location>
</feature>
<dbReference type="SMART" id="SM01287">
    <property type="entry name" value="Rtt106"/>
    <property type="match status" value="1"/>
</dbReference>
<comment type="subcellular location">
    <subcellularLocation>
        <location evidence="10">Nucleus</location>
    </subcellularLocation>
    <subcellularLocation>
        <location evidence="10">Chromosome</location>
    </subcellularLocation>
</comment>
<dbReference type="FunFam" id="2.30.29.150:FF:000001">
    <property type="entry name" value="Fact complex subunit ssrp1"/>
    <property type="match status" value="1"/>
</dbReference>
<dbReference type="PANTHER" id="PTHR45849">
    <property type="entry name" value="FACT COMPLEX SUBUNIT SSRP1"/>
    <property type="match status" value="1"/>
</dbReference>
<keyword evidence="14" id="KW-1185">Reference proteome</keyword>
<dbReference type="Pfam" id="PF17292">
    <property type="entry name" value="POB3_N"/>
    <property type="match status" value="1"/>
</dbReference>
<dbReference type="GO" id="GO:0031491">
    <property type="term" value="F:nucleosome binding"/>
    <property type="evidence" value="ECO:0007669"/>
    <property type="project" value="TreeGrafter"/>
</dbReference>
<dbReference type="InterPro" id="IPR024954">
    <property type="entry name" value="SSRP1_DD"/>
</dbReference>
<dbReference type="InterPro" id="IPR050454">
    <property type="entry name" value="RTT106/SSRP1_HistChap/FACT"/>
</dbReference>
<feature type="compositionally biased region" description="Acidic residues" evidence="11">
    <location>
        <begin position="757"/>
        <end position="767"/>
    </location>
</feature>
<feature type="region of interest" description="Disordered" evidence="11">
    <location>
        <begin position="514"/>
        <end position="648"/>
    </location>
</feature>
<dbReference type="GO" id="GO:0006281">
    <property type="term" value="P:DNA repair"/>
    <property type="evidence" value="ECO:0007669"/>
    <property type="project" value="UniProtKB-KW"/>
</dbReference>
<dbReference type="AlphaFoldDB" id="A0AAD5SLE4"/>
<dbReference type="Pfam" id="PF03531">
    <property type="entry name" value="SSrecog"/>
    <property type="match status" value="1"/>
</dbReference>
<dbReference type="Pfam" id="PF08512">
    <property type="entry name" value="Rttp106-like_middle"/>
    <property type="match status" value="1"/>
</dbReference>
<dbReference type="SMART" id="SM00398">
    <property type="entry name" value="HMG"/>
    <property type="match status" value="1"/>
</dbReference>
<reference evidence="13" key="1">
    <citation type="submission" date="2020-05" db="EMBL/GenBank/DDBJ databases">
        <title>Phylogenomic resolution of chytrid fungi.</title>
        <authorList>
            <person name="Stajich J.E."/>
            <person name="Amses K."/>
            <person name="Simmons R."/>
            <person name="Seto K."/>
            <person name="Myers J."/>
            <person name="Bonds A."/>
            <person name="Quandt C.A."/>
            <person name="Barry K."/>
            <person name="Liu P."/>
            <person name="Grigoriev I."/>
            <person name="Longcore J.E."/>
            <person name="James T.Y."/>
        </authorList>
    </citation>
    <scope>NUCLEOTIDE SEQUENCE</scope>
    <source>
        <strain evidence="13">JEL0318</strain>
    </source>
</reference>
<dbReference type="InterPro" id="IPR011993">
    <property type="entry name" value="PH-like_dom_sf"/>
</dbReference>
<evidence type="ECO:0000256" key="11">
    <source>
        <dbReference type="SAM" id="MobiDB-lite"/>
    </source>
</evidence>
<dbReference type="SUPFAM" id="SSF47095">
    <property type="entry name" value="HMG-box"/>
    <property type="match status" value="1"/>
</dbReference>
<evidence type="ECO:0000256" key="7">
    <source>
        <dbReference type="ARBA" id="ARBA00023204"/>
    </source>
</evidence>
<keyword evidence="4 10" id="KW-0227">DNA damage</keyword>
<dbReference type="PRINTS" id="PR00887">
    <property type="entry name" value="SSRCOGNITION"/>
</dbReference>
<keyword evidence="9" id="KW-0238">DNA-binding</keyword>
<dbReference type="InterPro" id="IPR000969">
    <property type="entry name" value="SSRP1/POB3"/>
</dbReference>
<dbReference type="GO" id="GO:0042393">
    <property type="term" value="F:histone binding"/>
    <property type="evidence" value="ECO:0007669"/>
    <property type="project" value="TreeGrafter"/>
</dbReference>
<dbReference type="Pfam" id="PF21103">
    <property type="entry name" value="PH1_SSRP1-like"/>
    <property type="match status" value="1"/>
</dbReference>
<keyword evidence="7 10" id="KW-0234">DNA repair</keyword>
<dbReference type="Gene3D" id="1.10.30.10">
    <property type="entry name" value="High mobility group box domain"/>
    <property type="match status" value="1"/>
</dbReference>
<dbReference type="Gene3D" id="2.30.29.220">
    <property type="entry name" value="Structure-specific recognition protein (SSRP1)"/>
    <property type="match status" value="1"/>
</dbReference>
<dbReference type="InterPro" id="IPR009071">
    <property type="entry name" value="HMG_box_dom"/>
</dbReference>
<feature type="domain" description="HMG box" evidence="12">
    <location>
        <begin position="643"/>
        <end position="711"/>
    </location>
</feature>
<evidence type="ECO:0000256" key="10">
    <source>
        <dbReference type="RuleBase" id="RU364013"/>
    </source>
</evidence>
<dbReference type="Proteomes" id="UP001212841">
    <property type="component" value="Unassembled WGS sequence"/>
</dbReference>
<dbReference type="GO" id="GO:0003677">
    <property type="term" value="F:DNA binding"/>
    <property type="evidence" value="ECO:0007669"/>
    <property type="project" value="UniProtKB-UniRule"/>
</dbReference>
<feature type="DNA-binding region" description="HMG box" evidence="9">
    <location>
        <begin position="643"/>
        <end position="711"/>
    </location>
</feature>
<gene>
    <name evidence="13" type="primary">POB3</name>
    <name evidence="13" type="ORF">HK097_007888</name>
</gene>
<dbReference type="SUPFAM" id="SSF50729">
    <property type="entry name" value="PH domain-like"/>
    <property type="match status" value="1"/>
</dbReference>
<evidence type="ECO:0000256" key="1">
    <source>
        <dbReference type="ARBA" id="ARBA00010060"/>
    </source>
</evidence>
<keyword evidence="5 10" id="KW-0805">Transcription regulation</keyword>
<evidence type="ECO:0000256" key="3">
    <source>
        <dbReference type="ARBA" id="ARBA00022705"/>
    </source>
</evidence>
<accession>A0AAD5SLE4</accession>
<dbReference type="GO" id="GO:0006260">
    <property type="term" value="P:DNA replication"/>
    <property type="evidence" value="ECO:0007669"/>
    <property type="project" value="UniProtKB-KW"/>
</dbReference>
<feature type="region of interest" description="Disordered" evidence="11">
    <location>
        <begin position="712"/>
        <end position="767"/>
    </location>
</feature>
<evidence type="ECO:0000256" key="8">
    <source>
        <dbReference type="ARBA" id="ARBA00023242"/>
    </source>
</evidence>
<name>A0AAD5SLE4_9FUNG</name>
<evidence type="ECO:0000256" key="6">
    <source>
        <dbReference type="ARBA" id="ARBA00023163"/>
    </source>
</evidence>
<evidence type="ECO:0000313" key="14">
    <source>
        <dbReference type="Proteomes" id="UP001212841"/>
    </source>
</evidence>
<feature type="compositionally biased region" description="Basic and acidic residues" evidence="11">
    <location>
        <begin position="618"/>
        <end position="627"/>
    </location>
</feature>
<evidence type="ECO:0000256" key="4">
    <source>
        <dbReference type="ARBA" id="ARBA00022763"/>
    </source>
</evidence>
<evidence type="ECO:0000256" key="9">
    <source>
        <dbReference type="PROSITE-ProRule" id="PRU00267"/>
    </source>
</evidence>
<evidence type="ECO:0000256" key="2">
    <source>
        <dbReference type="ARBA" id="ARBA00022454"/>
    </source>
</evidence>
<comment type="function">
    <text evidence="10">Component of the FACT complex, a general chromatin factor that acts to reorganize nucleosomes. The FACT complex is involved in multiple processes that require DNA as a template such as mRNA elongation, DNA replication and DNA repair. During transcription elongation the FACT complex acts as a histone chaperone that both destabilizes and restores nucleosomal structure. It facilitates the passage of RNA polymerase II and transcription by promoting the dissociation of one histone H2A-H2B dimer from the nucleosome, then subsequently promotes the reestablishment of the nucleosome following the passage of RNA polymerase II.</text>
</comment>
<keyword evidence="6 10" id="KW-0804">Transcription</keyword>
<feature type="compositionally biased region" description="Basic and acidic residues" evidence="11">
    <location>
        <begin position="738"/>
        <end position="756"/>
    </location>
</feature>
<keyword evidence="3 10" id="KW-0235">DNA replication</keyword>
<dbReference type="CDD" id="cd13230">
    <property type="entry name" value="PH1_SSRP1-like"/>
    <property type="match status" value="1"/>
</dbReference>
<dbReference type="InterPro" id="IPR035417">
    <property type="entry name" value="SSRP1/POB3_N"/>
</dbReference>
<organism evidence="13 14">
    <name type="scientific">Rhizophlyctis rosea</name>
    <dbReference type="NCBI Taxonomy" id="64517"/>
    <lineage>
        <taxon>Eukaryota</taxon>
        <taxon>Fungi</taxon>
        <taxon>Fungi incertae sedis</taxon>
        <taxon>Chytridiomycota</taxon>
        <taxon>Chytridiomycota incertae sedis</taxon>
        <taxon>Chytridiomycetes</taxon>
        <taxon>Rhizophlyctidales</taxon>
        <taxon>Rhizophlyctidaceae</taxon>
        <taxon>Rhizophlyctis</taxon>
    </lineage>
</organism>
<proteinExistence type="inferred from homology"/>
<dbReference type="CDD" id="cd00084">
    <property type="entry name" value="HMG-box_SF"/>
    <property type="match status" value="1"/>
</dbReference>
<dbReference type="Pfam" id="PF00505">
    <property type="entry name" value="HMG_box"/>
    <property type="match status" value="1"/>
</dbReference>
<dbReference type="InterPro" id="IPR013719">
    <property type="entry name" value="RTT106/SPT16-like_middle_dom"/>
</dbReference>
<feature type="compositionally biased region" description="Acidic residues" evidence="11">
    <location>
        <begin position="547"/>
        <end position="578"/>
    </location>
</feature>
<dbReference type="PROSITE" id="PS50118">
    <property type="entry name" value="HMG_BOX_2"/>
    <property type="match status" value="1"/>
</dbReference>
<dbReference type="GO" id="GO:0035101">
    <property type="term" value="C:FACT complex"/>
    <property type="evidence" value="ECO:0007669"/>
    <property type="project" value="TreeGrafter"/>
</dbReference>
<feature type="compositionally biased region" description="Low complexity" evidence="11">
    <location>
        <begin position="712"/>
        <end position="737"/>
    </location>
</feature>
<comment type="caution">
    <text evidence="13">The sequence shown here is derived from an EMBL/GenBank/DDBJ whole genome shotgun (WGS) entry which is preliminary data.</text>
</comment>
<protein>
    <recommendedName>
        <fullName evidence="10">FACT complex subunit POB3</fullName>
    </recommendedName>
</protein>